<sequence>MIFFLSRQSSCPSETSLASLSFWVGKSPLVQLWVCPLTVEFVVSHLMAPQWSSSDKCVRGKGSYFLLVYMLRPMVLDEIAAPIRRMVSSFLSVGPPLLWS</sequence>
<proteinExistence type="predicted"/>
<evidence type="ECO:0000313" key="2">
    <source>
        <dbReference type="Proteomes" id="UP000091857"/>
    </source>
</evidence>
<accession>A0ACB7HHT6</accession>
<protein>
    <submittedName>
        <fullName evidence="1">Uncharacterized protein</fullName>
    </submittedName>
</protein>
<organism evidence="1 2">
    <name type="scientific">Manihot esculenta</name>
    <name type="common">Cassava</name>
    <name type="synonym">Jatropha manihot</name>
    <dbReference type="NCBI Taxonomy" id="3983"/>
    <lineage>
        <taxon>Eukaryota</taxon>
        <taxon>Viridiplantae</taxon>
        <taxon>Streptophyta</taxon>
        <taxon>Embryophyta</taxon>
        <taxon>Tracheophyta</taxon>
        <taxon>Spermatophyta</taxon>
        <taxon>Magnoliopsida</taxon>
        <taxon>eudicotyledons</taxon>
        <taxon>Gunneridae</taxon>
        <taxon>Pentapetalae</taxon>
        <taxon>rosids</taxon>
        <taxon>fabids</taxon>
        <taxon>Malpighiales</taxon>
        <taxon>Euphorbiaceae</taxon>
        <taxon>Crotonoideae</taxon>
        <taxon>Manihoteae</taxon>
        <taxon>Manihot</taxon>
    </lineage>
</organism>
<reference evidence="2" key="1">
    <citation type="journal article" date="2016" name="Nat. Biotechnol.">
        <title>Sequencing wild and cultivated cassava and related species reveals extensive interspecific hybridization and genetic diversity.</title>
        <authorList>
            <person name="Bredeson J.V."/>
            <person name="Lyons J.B."/>
            <person name="Prochnik S.E."/>
            <person name="Wu G.A."/>
            <person name="Ha C.M."/>
            <person name="Edsinger-Gonzales E."/>
            <person name="Grimwood J."/>
            <person name="Schmutz J."/>
            <person name="Rabbi I.Y."/>
            <person name="Egesi C."/>
            <person name="Nauluvula P."/>
            <person name="Lebot V."/>
            <person name="Ndunguru J."/>
            <person name="Mkamilo G."/>
            <person name="Bart R.S."/>
            <person name="Setter T.L."/>
            <person name="Gleadow R.M."/>
            <person name="Kulakow P."/>
            <person name="Ferguson M.E."/>
            <person name="Rounsley S."/>
            <person name="Rokhsar D.S."/>
        </authorList>
    </citation>
    <scope>NUCLEOTIDE SEQUENCE [LARGE SCALE GENOMIC DNA]</scope>
    <source>
        <strain evidence="2">cv. AM560-2</strain>
    </source>
</reference>
<dbReference type="EMBL" id="CM004392">
    <property type="protein sequence ID" value="KAG8652105.1"/>
    <property type="molecule type" value="Genomic_DNA"/>
</dbReference>
<comment type="caution">
    <text evidence="1">The sequence shown here is derived from an EMBL/GenBank/DDBJ whole genome shotgun (WGS) entry which is preliminary data.</text>
</comment>
<evidence type="ECO:0000313" key="1">
    <source>
        <dbReference type="EMBL" id="KAG8652105.1"/>
    </source>
</evidence>
<dbReference type="Proteomes" id="UP000091857">
    <property type="component" value="Chromosome 6"/>
</dbReference>
<gene>
    <name evidence="1" type="ORF">MANES_06G051701v8</name>
</gene>
<keyword evidence="2" id="KW-1185">Reference proteome</keyword>
<name>A0ACB7HHT6_MANES</name>